<proteinExistence type="predicted"/>
<accession>I0ESE0</accession>
<sequence length="79" mass="9394">MLKGYLKNIKDISPTTNEYTHRPFLYNLLNTLKNKFNKDLKIEHEPSRDKQGGQPDFRISYQGLNIGYVENLLRFLMNF</sequence>
<name>I0ESE0_HELCM</name>
<evidence type="ECO:0000313" key="1">
    <source>
        <dbReference type="EMBL" id="AFI05859.1"/>
    </source>
</evidence>
<protein>
    <submittedName>
        <fullName evidence="1">Uncharacterized protein</fullName>
    </submittedName>
</protein>
<dbReference type="EMBL" id="CP003481">
    <property type="protein sequence ID" value="AFI05859.1"/>
    <property type="molecule type" value="Genomic_DNA"/>
</dbReference>
<dbReference type="KEGG" id="hcm:HCD_04225"/>
<reference evidence="1 2" key="1">
    <citation type="journal article" date="2013" name="PLoS ONE">
        <title>Sequence Divergence and Conservation in Genomes ofHelicobacter cetorum Strains from a Dolphin and a Whale.</title>
        <authorList>
            <person name="Kersulyte D."/>
            <person name="Rossi M."/>
            <person name="Berg D.E."/>
        </authorList>
    </citation>
    <scope>NUCLEOTIDE SEQUENCE [LARGE SCALE GENOMIC DNA]</scope>
    <source>
        <strain evidence="1 2">MIT 99-5656</strain>
    </source>
</reference>
<dbReference type="PATRIC" id="fig|1163745.3.peg.890"/>
<dbReference type="Proteomes" id="UP000005013">
    <property type="component" value="Chromosome"/>
</dbReference>
<dbReference type="HOGENOM" id="CLU_196688_0_0_7"/>
<dbReference type="eggNOG" id="COG0286">
    <property type="taxonomic scope" value="Bacteria"/>
</dbReference>
<dbReference type="STRING" id="1163745.HCD_04225"/>
<organism evidence="1 2">
    <name type="scientific">Helicobacter cetorum (strain ATCC BAA-540 / CCUG 52418 / MIT 99-5656)</name>
    <dbReference type="NCBI Taxonomy" id="1163745"/>
    <lineage>
        <taxon>Bacteria</taxon>
        <taxon>Pseudomonadati</taxon>
        <taxon>Campylobacterota</taxon>
        <taxon>Epsilonproteobacteria</taxon>
        <taxon>Campylobacterales</taxon>
        <taxon>Helicobacteraceae</taxon>
        <taxon>Helicobacter</taxon>
    </lineage>
</organism>
<dbReference type="AlphaFoldDB" id="I0ESE0"/>
<gene>
    <name evidence="1" type="ordered locus">HCD_04225</name>
</gene>
<evidence type="ECO:0000313" key="2">
    <source>
        <dbReference type="Proteomes" id="UP000005013"/>
    </source>
</evidence>
<keyword evidence="2" id="KW-1185">Reference proteome</keyword>